<dbReference type="HOGENOM" id="CLU_010194_2_11_1"/>
<keyword evidence="3" id="KW-0560">Oxidoreductase</keyword>
<dbReference type="Proteomes" id="UP000027195">
    <property type="component" value="Unassembled WGS sequence"/>
</dbReference>
<keyword evidence="6" id="KW-1185">Reference proteome</keyword>
<dbReference type="Pfam" id="PF00106">
    <property type="entry name" value="adh_short"/>
    <property type="match status" value="1"/>
</dbReference>
<protein>
    <submittedName>
        <fullName evidence="5">Uncharacterized protein</fullName>
    </submittedName>
</protein>
<dbReference type="InterPro" id="IPR002347">
    <property type="entry name" value="SDR_fam"/>
</dbReference>
<proteinExistence type="inferred from homology"/>
<dbReference type="EMBL" id="KL198048">
    <property type="protein sequence ID" value="KDQ12732.1"/>
    <property type="molecule type" value="Genomic_DNA"/>
</dbReference>
<dbReference type="PRINTS" id="PR00081">
    <property type="entry name" value="GDHRDH"/>
</dbReference>
<sequence>MSPVVLVTGASRGIGFATANLLLEIFSARVVTISRTLSPELKSLVEKYPNSLTTIQGDIASPNVHFQAVSAALESYGGLDALVLNAGTTEPFGRIASPDLAVDSWKSHFDVNFFSLLHTLQAALPHLRERKGRVIFISSGAAVGKTAAWGPYNASKAAMNSLARTLANEEEDIVCVALRPGVVDTDMQTSLRAKGGETMSPKEFERFITLHKNSALVKPEDCGHVIASLAVSAPKELSGQFVSWDADECKDFRRK</sequence>
<evidence type="ECO:0000256" key="4">
    <source>
        <dbReference type="RuleBase" id="RU000363"/>
    </source>
</evidence>
<dbReference type="PANTHER" id="PTHR43008:SF8">
    <property type="entry name" value="BENZIL REDUCTASE ((S)-BENZOIN FORMING) IRC24"/>
    <property type="match status" value="1"/>
</dbReference>
<dbReference type="Gene3D" id="3.40.50.720">
    <property type="entry name" value="NAD(P)-binding Rossmann-like Domain"/>
    <property type="match status" value="1"/>
</dbReference>
<dbReference type="InterPro" id="IPR020904">
    <property type="entry name" value="Sc_DH/Rdtase_CS"/>
</dbReference>
<dbReference type="PRINTS" id="PR00080">
    <property type="entry name" value="SDRFAMILY"/>
</dbReference>
<evidence type="ECO:0000256" key="2">
    <source>
        <dbReference type="ARBA" id="ARBA00022857"/>
    </source>
</evidence>
<dbReference type="PANTHER" id="PTHR43008">
    <property type="entry name" value="BENZIL REDUCTASE"/>
    <property type="match status" value="1"/>
</dbReference>
<dbReference type="InParanoid" id="A0A067MLH3"/>
<dbReference type="GO" id="GO:0050664">
    <property type="term" value="F:oxidoreductase activity, acting on NAD(P)H, oxygen as acceptor"/>
    <property type="evidence" value="ECO:0007669"/>
    <property type="project" value="TreeGrafter"/>
</dbReference>
<evidence type="ECO:0000256" key="1">
    <source>
        <dbReference type="ARBA" id="ARBA00006484"/>
    </source>
</evidence>
<comment type="similarity">
    <text evidence="1 4">Belongs to the short-chain dehydrogenases/reductases (SDR) family.</text>
</comment>
<dbReference type="STRING" id="930990.A0A067MLH3"/>
<dbReference type="OrthoDB" id="9876299at2759"/>
<gene>
    <name evidence="5" type="ORF">BOTBODRAFT_34192</name>
</gene>
<dbReference type="SUPFAM" id="SSF51735">
    <property type="entry name" value="NAD(P)-binding Rossmann-fold domains"/>
    <property type="match status" value="1"/>
</dbReference>
<reference evidence="6" key="1">
    <citation type="journal article" date="2014" name="Proc. Natl. Acad. Sci. U.S.A.">
        <title>Extensive sampling of basidiomycete genomes demonstrates inadequacy of the white-rot/brown-rot paradigm for wood decay fungi.</title>
        <authorList>
            <person name="Riley R."/>
            <person name="Salamov A.A."/>
            <person name="Brown D.W."/>
            <person name="Nagy L.G."/>
            <person name="Floudas D."/>
            <person name="Held B.W."/>
            <person name="Levasseur A."/>
            <person name="Lombard V."/>
            <person name="Morin E."/>
            <person name="Otillar R."/>
            <person name="Lindquist E.A."/>
            <person name="Sun H."/>
            <person name="LaButti K.M."/>
            <person name="Schmutz J."/>
            <person name="Jabbour D."/>
            <person name="Luo H."/>
            <person name="Baker S.E."/>
            <person name="Pisabarro A.G."/>
            <person name="Walton J.D."/>
            <person name="Blanchette R.A."/>
            <person name="Henrissat B."/>
            <person name="Martin F."/>
            <person name="Cullen D."/>
            <person name="Hibbett D.S."/>
            <person name="Grigoriev I.V."/>
        </authorList>
    </citation>
    <scope>NUCLEOTIDE SEQUENCE [LARGE SCALE GENOMIC DNA]</scope>
    <source>
        <strain evidence="6">FD-172 SS1</strain>
    </source>
</reference>
<keyword evidence="2" id="KW-0521">NADP</keyword>
<dbReference type="FunCoup" id="A0A067MLH3">
    <property type="interactions" value="28"/>
</dbReference>
<dbReference type="FunFam" id="3.40.50.720:FF:000281">
    <property type="entry name" value="Uncharacterized oxidoreductase YIR035C"/>
    <property type="match status" value="1"/>
</dbReference>
<dbReference type="AlphaFoldDB" id="A0A067MLH3"/>
<dbReference type="PROSITE" id="PS00061">
    <property type="entry name" value="ADH_SHORT"/>
    <property type="match status" value="1"/>
</dbReference>
<name>A0A067MLH3_BOTB1</name>
<evidence type="ECO:0000256" key="3">
    <source>
        <dbReference type="ARBA" id="ARBA00023002"/>
    </source>
</evidence>
<dbReference type="InterPro" id="IPR036291">
    <property type="entry name" value="NAD(P)-bd_dom_sf"/>
</dbReference>
<accession>A0A067MLH3</accession>
<organism evidence="5 6">
    <name type="scientific">Botryobasidium botryosum (strain FD-172 SS1)</name>
    <dbReference type="NCBI Taxonomy" id="930990"/>
    <lineage>
        <taxon>Eukaryota</taxon>
        <taxon>Fungi</taxon>
        <taxon>Dikarya</taxon>
        <taxon>Basidiomycota</taxon>
        <taxon>Agaricomycotina</taxon>
        <taxon>Agaricomycetes</taxon>
        <taxon>Cantharellales</taxon>
        <taxon>Botryobasidiaceae</taxon>
        <taxon>Botryobasidium</taxon>
    </lineage>
</organism>
<evidence type="ECO:0000313" key="6">
    <source>
        <dbReference type="Proteomes" id="UP000027195"/>
    </source>
</evidence>
<evidence type="ECO:0000313" key="5">
    <source>
        <dbReference type="EMBL" id="KDQ12732.1"/>
    </source>
</evidence>